<dbReference type="RefSeq" id="WP_009207367.1">
    <property type="nucleotide sequence ID" value="NC_022357.1"/>
</dbReference>
<comment type="similarity">
    <text evidence="1">Belongs to the polysaccharide synthase family.</text>
</comment>
<dbReference type="PANTHER" id="PTHR43318:SF1">
    <property type="entry name" value="POLYSACCHARIDE BIOSYNTHESIS PROTEIN EPSC-RELATED"/>
    <property type="match status" value="1"/>
</dbReference>
<accession>S6B8I3</accession>
<evidence type="ECO:0000313" key="5">
    <source>
        <dbReference type="Proteomes" id="UP000015559"/>
    </source>
</evidence>
<dbReference type="PANTHER" id="PTHR43318">
    <property type="entry name" value="UDP-N-ACETYLGLUCOSAMINE 4,6-DEHYDRATASE"/>
    <property type="match status" value="1"/>
</dbReference>
<gene>
    <name evidence="4" type="ORF">SCD_n02873</name>
</gene>
<reference evidence="4 5" key="1">
    <citation type="journal article" date="2012" name="Appl. Environ. Microbiol.">
        <title>Draft genome sequence of a psychrotolerant sulfur-oxidizing bacterium, Sulfuricella denitrificans skB26, and proteomic insights into cold adaptation.</title>
        <authorList>
            <person name="Watanabe T."/>
            <person name="Kojima H."/>
            <person name="Fukui M."/>
        </authorList>
    </citation>
    <scope>NUCLEOTIDE SEQUENCE [LARGE SCALE GENOMIC DNA]</scope>
    <source>
        <strain evidence="5">skB26</strain>
    </source>
</reference>
<keyword evidence="2" id="KW-0472">Membrane</keyword>
<dbReference type="HOGENOM" id="CLU_013560_5_0_4"/>
<organism evidence="4 5">
    <name type="scientific">Sulfuricella denitrificans (strain DSM 22764 / NBRC 105220 / skB26)</name>
    <dbReference type="NCBI Taxonomy" id="1163617"/>
    <lineage>
        <taxon>Bacteria</taxon>
        <taxon>Pseudomonadati</taxon>
        <taxon>Pseudomonadota</taxon>
        <taxon>Betaproteobacteria</taxon>
        <taxon>Nitrosomonadales</taxon>
        <taxon>Sulfuricellaceae</taxon>
        <taxon>Sulfuricella</taxon>
    </lineage>
</organism>
<evidence type="ECO:0000256" key="2">
    <source>
        <dbReference type="SAM" id="Phobius"/>
    </source>
</evidence>
<dbReference type="InterPro" id="IPR036291">
    <property type="entry name" value="NAD(P)-bd_dom_sf"/>
</dbReference>
<feature type="transmembrane region" description="Helical" evidence="2">
    <location>
        <begin position="7"/>
        <end position="29"/>
    </location>
</feature>
<feature type="domain" description="Polysaccharide biosynthesis protein CapD-like" evidence="3">
    <location>
        <begin position="283"/>
        <end position="565"/>
    </location>
</feature>
<sequence length="610" mass="67645">MLKVKNKLLLVVGHDVAATFLAWVLAYWLRFNFAISEPYMQSMWNTLVWVVPLQTFIFWRFGLYRGVWRFASLPDLKRIIMAVGVAGLSVPVVLYMVHVPVAVPRSVLVLDPLLLVMVVGGSRFVYRSWKEHHLYRFADAERQPVLVLGAGEIAAGLVKELSRSKEWRVEGLLDDDPAMVGRLIQGVKVLGRVDELPKWAGRYDVHVAIIAMPSASHQARRRAVKLCSSANVKSMTVPAFDDLASGRVTVSQIRQVELDDLLGRDPVTLDEEGLHGLLTGQPVMVTGAGGSIGSELCRQIARFEPACLVLFELNEFVLYRMEQEFAEKLPQLRIVCAIGDVKDEARLDQVMCQYAPAAIFHAAAYKHVPLMEQENAWQAVLNNVLGTCTVARAAMRHGVKKFVLISTDKAVNPTNVMGATKRLAEMVCQGLQQEGGTRFVMVRFGNVLGSTGSVIPKFQEQIVHGGPITVTHPEITRYFMSIPEAAQLVLQAGLMGEGGEIFVLDMGEPVRIVELAKDMIRLSGFSEGDIPIVFTGLRPGEKLYEELLADDEHTLPTPHPKLRIAQARTADGVWLDALLQWTGSGEMLSEQEVKQGLKKWVPEYCSSKNS</sequence>
<dbReference type="EMBL" id="AP013066">
    <property type="protein sequence ID" value="BAN36672.1"/>
    <property type="molecule type" value="Genomic_DNA"/>
</dbReference>
<protein>
    <submittedName>
        <fullName evidence="4">Polysaccharide biosynthesis protein CapD</fullName>
    </submittedName>
</protein>
<dbReference type="CDD" id="cd05237">
    <property type="entry name" value="UDP_invert_4-6DH_SDR_e"/>
    <property type="match status" value="1"/>
</dbReference>
<evidence type="ECO:0000313" key="4">
    <source>
        <dbReference type="EMBL" id="BAN36672.1"/>
    </source>
</evidence>
<evidence type="ECO:0000259" key="3">
    <source>
        <dbReference type="Pfam" id="PF02719"/>
    </source>
</evidence>
<dbReference type="SUPFAM" id="SSF51735">
    <property type="entry name" value="NAD(P)-binding Rossmann-fold domains"/>
    <property type="match status" value="2"/>
</dbReference>
<dbReference type="KEGG" id="sdr:SCD_n02873"/>
<feature type="transmembrane region" description="Helical" evidence="2">
    <location>
        <begin position="79"/>
        <end position="101"/>
    </location>
</feature>
<evidence type="ECO:0000256" key="1">
    <source>
        <dbReference type="ARBA" id="ARBA00007430"/>
    </source>
</evidence>
<keyword evidence="2" id="KW-0812">Transmembrane</keyword>
<dbReference type="eggNOG" id="COG1086">
    <property type="taxonomic scope" value="Bacteria"/>
</dbReference>
<dbReference type="Pfam" id="PF02719">
    <property type="entry name" value="Polysacc_synt_2"/>
    <property type="match status" value="1"/>
</dbReference>
<dbReference type="InterPro" id="IPR003869">
    <property type="entry name" value="Polysac_CapD-like"/>
</dbReference>
<keyword evidence="2" id="KW-1133">Transmembrane helix</keyword>
<dbReference type="OrthoDB" id="9803111at2"/>
<dbReference type="Gene3D" id="3.40.50.720">
    <property type="entry name" value="NAD(P)-binding Rossmann-like Domain"/>
    <property type="match status" value="2"/>
</dbReference>
<dbReference type="Proteomes" id="UP000015559">
    <property type="component" value="Chromosome"/>
</dbReference>
<proteinExistence type="inferred from homology"/>
<dbReference type="InterPro" id="IPR051203">
    <property type="entry name" value="Polysaccharide_Synthase-Rel"/>
</dbReference>
<keyword evidence="5" id="KW-1185">Reference proteome</keyword>
<dbReference type="STRING" id="1163617.SCD_n02873"/>
<dbReference type="Pfam" id="PF13727">
    <property type="entry name" value="CoA_binding_3"/>
    <property type="match status" value="1"/>
</dbReference>
<name>S6B8I3_SULDS</name>
<feature type="transmembrane region" description="Helical" evidence="2">
    <location>
        <begin position="49"/>
        <end position="67"/>
    </location>
</feature>
<dbReference type="AlphaFoldDB" id="S6B8I3"/>